<evidence type="ECO:0000259" key="1">
    <source>
        <dbReference type="Pfam" id="PF13613"/>
    </source>
</evidence>
<organism evidence="2 3">
    <name type="scientific">Microctonus aethiopoides</name>
    <dbReference type="NCBI Taxonomy" id="144406"/>
    <lineage>
        <taxon>Eukaryota</taxon>
        <taxon>Metazoa</taxon>
        <taxon>Ecdysozoa</taxon>
        <taxon>Arthropoda</taxon>
        <taxon>Hexapoda</taxon>
        <taxon>Insecta</taxon>
        <taxon>Pterygota</taxon>
        <taxon>Neoptera</taxon>
        <taxon>Endopterygota</taxon>
        <taxon>Hymenoptera</taxon>
        <taxon>Apocrita</taxon>
        <taxon>Ichneumonoidea</taxon>
        <taxon>Braconidae</taxon>
        <taxon>Euphorinae</taxon>
        <taxon>Microctonus</taxon>
    </lineage>
</organism>
<feature type="domain" description="Transposase Helix-turn-helix" evidence="1">
    <location>
        <begin position="205"/>
        <end position="253"/>
    </location>
</feature>
<comment type="caution">
    <text evidence="2">The sequence shown here is derived from an EMBL/GenBank/DDBJ whole genome shotgun (WGS) entry which is preliminary data.</text>
</comment>
<gene>
    <name evidence="2" type="ORF">PV328_007821</name>
</gene>
<dbReference type="Proteomes" id="UP001168990">
    <property type="component" value="Unassembled WGS sequence"/>
</dbReference>
<dbReference type="Pfam" id="PF13613">
    <property type="entry name" value="HTH_Tnp_4"/>
    <property type="match status" value="1"/>
</dbReference>
<dbReference type="AlphaFoldDB" id="A0AA39F0U2"/>
<name>A0AA39F0U2_9HYME</name>
<accession>A0AA39F0U2</accession>
<evidence type="ECO:0000313" key="3">
    <source>
        <dbReference type="Proteomes" id="UP001168990"/>
    </source>
</evidence>
<keyword evidence="3" id="KW-1185">Reference proteome</keyword>
<dbReference type="EMBL" id="JAQQBS010001423">
    <property type="protein sequence ID" value="KAK0160410.1"/>
    <property type="molecule type" value="Genomic_DNA"/>
</dbReference>
<reference evidence="2" key="1">
    <citation type="journal article" date="2023" name="bioRxiv">
        <title>Scaffold-level genome assemblies of two parasitoid biocontrol wasps reveal the parthenogenesis mechanism and an associated novel virus.</title>
        <authorList>
            <person name="Inwood S."/>
            <person name="Skelly J."/>
            <person name="Guhlin J."/>
            <person name="Harrop T."/>
            <person name="Goldson S."/>
            <person name="Dearden P."/>
        </authorList>
    </citation>
    <scope>NUCLEOTIDE SEQUENCE</scope>
    <source>
        <strain evidence="2">Irish</strain>
        <tissue evidence="2">Whole body</tissue>
    </source>
</reference>
<sequence>MIKKSGGDVCCVVNSEIRMFNEGKFNKTLQKNLITCDVPQSSKSLELNSKISFEDLNNAMDLETTTTENDVHLKMQCCVDKDTQIDFLDLEINTNCNLLVCNRFVNIEACEAETETFLQFDTAGKNASVTSNTCDKLCGTDILDEDKCIGRDTGHFNSQSTYTCDNGFHGFSSITEESDLSDICKVKFAVFHLLLQTISHISNEKLSREYRLVLFLMKMKLGLTSAALGVIFGVHRTSASRIFKNILQILSTKCKKLYGLREIQ</sequence>
<evidence type="ECO:0000313" key="2">
    <source>
        <dbReference type="EMBL" id="KAK0160410.1"/>
    </source>
</evidence>
<protein>
    <recommendedName>
        <fullName evidence="1">Transposase Helix-turn-helix domain-containing protein</fullName>
    </recommendedName>
</protein>
<proteinExistence type="predicted"/>
<reference evidence="2" key="2">
    <citation type="submission" date="2023-03" db="EMBL/GenBank/DDBJ databases">
        <authorList>
            <person name="Inwood S.N."/>
            <person name="Skelly J.G."/>
            <person name="Guhlin J."/>
            <person name="Harrop T.W.R."/>
            <person name="Goldson S.G."/>
            <person name="Dearden P.K."/>
        </authorList>
    </citation>
    <scope>NUCLEOTIDE SEQUENCE</scope>
    <source>
        <strain evidence="2">Irish</strain>
        <tissue evidence="2">Whole body</tissue>
    </source>
</reference>
<dbReference type="InterPro" id="IPR027805">
    <property type="entry name" value="Transposase_HTH_dom"/>
</dbReference>